<comment type="caution">
    <text evidence="2">The sequence shown here is derived from an EMBL/GenBank/DDBJ whole genome shotgun (WGS) entry which is preliminary data.</text>
</comment>
<keyword evidence="1" id="KW-0812">Transmembrane</keyword>
<evidence type="ECO:0000313" key="3">
    <source>
        <dbReference type="Proteomes" id="UP001234495"/>
    </source>
</evidence>
<proteinExistence type="predicted"/>
<keyword evidence="1" id="KW-1133">Transmembrane helix</keyword>
<feature type="transmembrane region" description="Helical" evidence="1">
    <location>
        <begin position="53"/>
        <end position="71"/>
    </location>
</feature>
<feature type="transmembrane region" description="Helical" evidence="1">
    <location>
        <begin position="117"/>
        <end position="136"/>
    </location>
</feature>
<keyword evidence="3" id="KW-1185">Reference proteome</keyword>
<keyword evidence="1" id="KW-0472">Membrane</keyword>
<protein>
    <submittedName>
        <fullName evidence="2">MFS family permease</fullName>
    </submittedName>
</protein>
<dbReference type="Proteomes" id="UP001234495">
    <property type="component" value="Unassembled WGS sequence"/>
</dbReference>
<gene>
    <name evidence="2" type="ORF">J2S19_003975</name>
</gene>
<reference evidence="2 3" key="1">
    <citation type="submission" date="2023-07" db="EMBL/GenBank/DDBJ databases">
        <title>Genomic Encyclopedia of Type Strains, Phase IV (KMG-IV): sequencing the most valuable type-strain genomes for metagenomic binning, comparative biology and taxonomic classification.</title>
        <authorList>
            <person name="Goeker M."/>
        </authorList>
    </citation>
    <scope>NUCLEOTIDE SEQUENCE [LARGE SCALE GENOMIC DNA]</scope>
    <source>
        <strain evidence="2 3">DSM 29005</strain>
    </source>
</reference>
<dbReference type="EMBL" id="JAUSUD010000023">
    <property type="protein sequence ID" value="MDQ0232653.1"/>
    <property type="molecule type" value="Genomic_DNA"/>
</dbReference>
<sequence length="169" mass="19088">MYGSVFALLFTIVWVSMESLPIQIVISFILLTFAIPKIRIKLYQDSLKRKLKVAFYSSAVCFLLLYIYEWIFTKDGLAIDLAVLPSLVFIYLCIFLGVSVFGIPVSAFSDFVTEKAMFLRVYLAGVIHVGVGLLAYFIGLGVVIPLFCSAIFFIIDEITRYGKLKHMKV</sequence>
<accession>A0ABT9ZMA9</accession>
<evidence type="ECO:0000256" key="1">
    <source>
        <dbReference type="SAM" id="Phobius"/>
    </source>
</evidence>
<name>A0ABT9ZMA9_9BACI</name>
<evidence type="ECO:0000313" key="2">
    <source>
        <dbReference type="EMBL" id="MDQ0232653.1"/>
    </source>
</evidence>
<organism evidence="2 3">
    <name type="scientific">Metabacillus malikii</name>
    <dbReference type="NCBI Taxonomy" id="1504265"/>
    <lineage>
        <taxon>Bacteria</taxon>
        <taxon>Bacillati</taxon>
        <taxon>Bacillota</taxon>
        <taxon>Bacilli</taxon>
        <taxon>Bacillales</taxon>
        <taxon>Bacillaceae</taxon>
        <taxon>Metabacillus</taxon>
    </lineage>
</organism>
<feature type="transmembrane region" description="Helical" evidence="1">
    <location>
        <begin position="6"/>
        <end position="33"/>
    </location>
</feature>
<feature type="transmembrane region" description="Helical" evidence="1">
    <location>
        <begin position="83"/>
        <end position="105"/>
    </location>
</feature>